<comment type="caution">
    <text evidence="1">The sequence shown here is derived from an EMBL/GenBank/DDBJ whole genome shotgun (WGS) entry which is preliminary data.</text>
</comment>
<dbReference type="EMBL" id="RJJF01000012">
    <property type="protein sequence ID" value="RNI10575.1"/>
    <property type="molecule type" value="Genomic_DNA"/>
</dbReference>
<gene>
    <name evidence="1" type="ORF">EDD83_04255</name>
</gene>
<protein>
    <submittedName>
        <fullName evidence="1">Uncharacterized protein</fullName>
    </submittedName>
</protein>
<organism evidence="1 2">
    <name type="scientific">Methanohalophilus euhalobius</name>
    <dbReference type="NCBI Taxonomy" id="51203"/>
    <lineage>
        <taxon>Archaea</taxon>
        <taxon>Methanobacteriati</taxon>
        <taxon>Methanobacteriota</taxon>
        <taxon>Stenosarchaea group</taxon>
        <taxon>Methanomicrobia</taxon>
        <taxon>Methanosarcinales</taxon>
        <taxon>Methanosarcinaceae</taxon>
        <taxon>Methanohalophilus</taxon>
    </lineage>
</organism>
<evidence type="ECO:0000313" key="1">
    <source>
        <dbReference type="EMBL" id="RNI10575.1"/>
    </source>
</evidence>
<reference evidence="1 2" key="1">
    <citation type="submission" date="2018-10" db="EMBL/GenBank/DDBJ databases">
        <title>Cultivation of a novel Methanohalophilus strain from Kebrit Deep of the Red Sea and a genomic comparison of members of the genus Methanohalophilus.</title>
        <authorList>
            <person name="Guan Y."/>
            <person name="Ngugi D.K."/>
            <person name="Stingl U."/>
        </authorList>
    </citation>
    <scope>NUCLEOTIDE SEQUENCE [LARGE SCALE GENOMIC DNA]</scope>
    <source>
        <strain evidence="1 2">DSM 10369</strain>
    </source>
</reference>
<accession>A0A3M9LC74</accession>
<proteinExistence type="predicted"/>
<name>A0A3M9LC74_9EURY</name>
<sequence>MIDNRINMSENSNVPNTDELKRQIKKLDDESLSKMAKDVGVKNEIKNLSKKEIVDEIINSNTTDDLNKLFLLTKYFQIYPILSSLSKDKILKSVPIDKRRRFESKEKKEGIIETIKVWILKNTLDSEIIYNKACMWSMYAKINSLKKKDDLIIIAKELGIDIEENDDIKTIKNKIEQLIGNEKISKDNLKKAIDTTLPNKKSNAKSKNTAQLASEVKSLKSEIILMKQEINQQQHIISELASLLSNLDKKMDEQKVFQQNILNKTEGKLDEYCNVKNTGKLLKEINKNRLDQSGILRSDTFYQLKSQLNSQGFNDIDILRDGLNIVTLDYLLNITKRIEWDIDINSFYSVLHAEAMNLNNNLQYSIKIPPLKEAVCKKMNISADKFDSFVLQCFEQNFVDLEVGTPIGETDAGWIDTGKNRYYYIKFLKS</sequence>
<evidence type="ECO:0000313" key="2">
    <source>
        <dbReference type="Proteomes" id="UP000273978"/>
    </source>
</evidence>
<dbReference type="Proteomes" id="UP000273978">
    <property type="component" value="Unassembled WGS sequence"/>
</dbReference>
<dbReference type="AlphaFoldDB" id="A0A3M9LC74"/>